<reference evidence="4" key="1">
    <citation type="journal article" date="2011" name="Genome Res.">
        <title>Phylogeny-wide analysis of social amoeba genomes highlights ancient origins for complex intercellular communication.</title>
        <authorList>
            <person name="Heidel A.J."/>
            <person name="Lawal H.M."/>
            <person name="Felder M."/>
            <person name="Schilde C."/>
            <person name="Helps N.R."/>
            <person name="Tunggal B."/>
            <person name="Rivero F."/>
            <person name="John U."/>
            <person name="Schleicher M."/>
            <person name="Eichinger L."/>
            <person name="Platzer M."/>
            <person name="Noegel A.A."/>
            <person name="Schaap P."/>
            <person name="Gloeckner G."/>
        </authorList>
    </citation>
    <scope>NUCLEOTIDE SEQUENCE [LARGE SCALE GENOMIC DNA]</scope>
    <source>
        <strain evidence="4">SH3</strain>
    </source>
</reference>
<dbReference type="RefSeq" id="XP_004360268.1">
    <property type="nucleotide sequence ID" value="XM_004360211.1"/>
</dbReference>
<proteinExistence type="predicted"/>
<accession>F4PPV4</accession>
<dbReference type="OMA" id="RYITHST"/>
<dbReference type="Proteomes" id="UP000007797">
    <property type="component" value="Unassembled WGS sequence"/>
</dbReference>
<feature type="compositionally biased region" description="Low complexity" evidence="1">
    <location>
        <begin position="7"/>
        <end position="39"/>
    </location>
</feature>
<keyword evidence="4" id="KW-1185">Reference proteome</keyword>
<feature type="region of interest" description="Disordered" evidence="1">
    <location>
        <begin position="141"/>
        <end position="190"/>
    </location>
</feature>
<dbReference type="GO" id="GO:0031154">
    <property type="term" value="P:culmination involved in sorocarp development"/>
    <property type="evidence" value="ECO:0007669"/>
    <property type="project" value="EnsemblProtists"/>
</dbReference>
<dbReference type="KEGG" id="dfa:DFA_04538"/>
<dbReference type="STRING" id="1054147.F4PPV4"/>
<feature type="compositionally biased region" description="Polar residues" evidence="1">
    <location>
        <begin position="177"/>
        <end position="190"/>
    </location>
</feature>
<dbReference type="OrthoDB" id="16380at2759"/>
<feature type="region of interest" description="Disordered" evidence="1">
    <location>
        <begin position="1"/>
        <end position="46"/>
    </location>
</feature>
<dbReference type="EMBL" id="GL883009">
    <property type="protein sequence ID" value="EGG22417.1"/>
    <property type="molecule type" value="Genomic_DNA"/>
</dbReference>
<dbReference type="PROSITE" id="PS51757">
    <property type="entry name" value="TH1"/>
    <property type="match status" value="1"/>
</dbReference>
<dbReference type="GeneID" id="14874484"/>
<evidence type="ECO:0000313" key="4">
    <source>
        <dbReference type="Proteomes" id="UP000007797"/>
    </source>
</evidence>
<evidence type="ECO:0000256" key="1">
    <source>
        <dbReference type="SAM" id="MobiDB-lite"/>
    </source>
</evidence>
<gene>
    <name evidence="3" type="primary">tipB</name>
    <name evidence="3" type="ORF">DFA_04538</name>
</gene>
<feature type="compositionally biased region" description="Basic and acidic residues" evidence="1">
    <location>
        <begin position="165"/>
        <end position="175"/>
    </location>
</feature>
<sequence>MNTKGLIHSASTNSTATTTSTNTTTLSPSASSLSIAPHANGSTHDLEDKYSDTALYPSPPRFDKIIPLDERYITHSTFLKNKSSETTFIGLLTSSRLYKVDPDTNKKIWSIDLLDIHSVEGDESADPKTLKIVYHVRSNEDNGHAGASGSPAGSRLSGTHHRGGDHHNTSHRDESNNPETTHTESPNLQTRISMFTQSALKRGNENYIREKLWVAESEDIRDQWLIAVRLVSRNLFQKFFESNFIPSPAFYQLHLYVYKINRKGKTQVRCVLISSERFYNISVKQSLEIGKVKWSFPLASLKNLQIFKNPPNLLIVHIDNKENSKVKEHQQFITRDSHERNLLANELRRLYNKLTKQQLNKEEKEENSHYKKTSLKFIIN</sequence>
<evidence type="ECO:0000259" key="2">
    <source>
        <dbReference type="PROSITE" id="PS51757"/>
    </source>
</evidence>
<protein>
    <recommendedName>
        <fullName evidence="2">TH1 domain-containing protein</fullName>
    </recommendedName>
</protein>
<name>F4PPV4_CACFS</name>
<organism evidence="3 4">
    <name type="scientific">Cavenderia fasciculata</name>
    <name type="common">Slime mold</name>
    <name type="synonym">Dictyostelium fasciculatum</name>
    <dbReference type="NCBI Taxonomy" id="261658"/>
    <lineage>
        <taxon>Eukaryota</taxon>
        <taxon>Amoebozoa</taxon>
        <taxon>Evosea</taxon>
        <taxon>Eumycetozoa</taxon>
        <taxon>Dictyostelia</taxon>
        <taxon>Acytosteliales</taxon>
        <taxon>Cavenderiaceae</taxon>
        <taxon>Cavenderia</taxon>
    </lineage>
</organism>
<feature type="compositionally biased region" description="Low complexity" evidence="1">
    <location>
        <begin position="144"/>
        <end position="157"/>
    </location>
</feature>
<feature type="domain" description="TH1" evidence="2">
    <location>
        <begin position="209"/>
        <end position="380"/>
    </location>
</feature>
<dbReference type="AlphaFoldDB" id="F4PPV4"/>
<dbReference type="GO" id="GO:0016459">
    <property type="term" value="C:myosin complex"/>
    <property type="evidence" value="ECO:0007669"/>
    <property type="project" value="InterPro"/>
</dbReference>
<dbReference type="GO" id="GO:0003774">
    <property type="term" value="F:cytoskeletal motor activity"/>
    <property type="evidence" value="ECO:0007669"/>
    <property type="project" value="InterPro"/>
</dbReference>
<dbReference type="InterPro" id="IPR010926">
    <property type="entry name" value="Myosin_TH1"/>
</dbReference>
<evidence type="ECO:0000313" key="3">
    <source>
        <dbReference type="EMBL" id="EGG22417.1"/>
    </source>
</evidence>